<dbReference type="OrthoDB" id="505641at2"/>
<dbReference type="Proteomes" id="UP000013167">
    <property type="component" value="Unassembled WGS sequence"/>
</dbReference>
<organism evidence="3 4">
    <name type="scientific">Phycicoccus elongatus Lp2</name>
    <dbReference type="NCBI Taxonomy" id="1193181"/>
    <lineage>
        <taxon>Bacteria</taxon>
        <taxon>Bacillati</taxon>
        <taxon>Actinomycetota</taxon>
        <taxon>Actinomycetes</taxon>
        <taxon>Micrococcales</taxon>
        <taxon>Intrasporangiaceae</taxon>
        <taxon>Phycicoccus</taxon>
    </lineage>
</organism>
<reference evidence="3 4" key="1">
    <citation type="journal article" date="2013" name="ISME J.">
        <title>A metabolic model for members of the genus Tetrasphaera involved in enhanced biological phosphorus removal.</title>
        <authorList>
            <person name="Kristiansen R."/>
            <person name="Nguyen H.T.T."/>
            <person name="Saunders A.M."/>
            <person name="Nielsen J.L."/>
            <person name="Wimmer R."/>
            <person name="Le V.Q."/>
            <person name="McIlroy S.J."/>
            <person name="Petrovski S."/>
            <person name="Seviour R.J."/>
            <person name="Calteau A."/>
            <person name="Nielsen K.L."/>
            <person name="Nielsen P.H."/>
        </authorList>
    </citation>
    <scope>NUCLEOTIDE SEQUENCE [LARGE SCALE GENOMIC DNA]</scope>
    <source>
        <strain evidence="3 4">Lp2</strain>
    </source>
</reference>
<proteinExistence type="predicted"/>
<feature type="region of interest" description="Disordered" evidence="1">
    <location>
        <begin position="41"/>
        <end position="116"/>
    </location>
</feature>
<keyword evidence="4" id="KW-1185">Reference proteome</keyword>
<dbReference type="AlphaFoldDB" id="N0E4D6"/>
<feature type="compositionally biased region" description="Low complexity" evidence="1">
    <location>
        <begin position="45"/>
        <end position="61"/>
    </location>
</feature>
<evidence type="ECO:0000259" key="2">
    <source>
        <dbReference type="Pfam" id="PF20254"/>
    </source>
</evidence>
<name>N0E4D6_9MICO</name>
<evidence type="ECO:0000256" key="1">
    <source>
        <dbReference type="SAM" id="MobiDB-lite"/>
    </source>
</evidence>
<feature type="domain" description="N,N-dimethylformamidase beta subunit-like C-terminal" evidence="2">
    <location>
        <begin position="130"/>
        <end position="497"/>
    </location>
</feature>
<dbReference type="EMBL" id="CAIZ01000136">
    <property type="protein sequence ID" value="CCH70706.1"/>
    <property type="molecule type" value="Genomic_DNA"/>
</dbReference>
<comment type="caution">
    <text evidence="3">The sequence shown here is derived from an EMBL/GenBank/DDBJ whole genome shotgun (WGS) entry which is preliminary data.</text>
</comment>
<accession>N0E4D6</accession>
<evidence type="ECO:0000313" key="3">
    <source>
        <dbReference type="EMBL" id="CCH70706.1"/>
    </source>
</evidence>
<gene>
    <name evidence="3" type="ORF">BN10_650003</name>
</gene>
<dbReference type="InterPro" id="IPR046540">
    <property type="entry name" value="DMFA2_C"/>
</dbReference>
<dbReference type="RefSeq" id="WP_010850549.1">
    <property type="nucleotide sequence ID" value="NZ_HF570956.1"/>
</dbReference>
<dbReference type="STRING" id="1193181.BN10_650003"/>
<dbReference type="eggNOG" id="COG3266">
    <property type="taxonomic scope" value="Bacteria"/>
</dbReference>
<dbReference type="Pfam" id="PF20254">
    <property type="entry name" value="DMFA2_C"/>
    <property type="match status" value="1"/>
</dbReference>
<dbReference type="HOGENOM" id="CLU_030803_0_0_11"/>
<evidence type="ECO:0000313" key="4">
    <source>
        <dbReference type="Proteomes" id="UP000013167"/>
    </source>
</evidence>
<sequence>MSQPLSPRPLTTHRPQRARGHIAVATFLACALSACSVTWTPGTQTSPTASTSAEPSSAPSATPTPTPTEPTWPSAQAVAQENAKPGEEGWLTGISDPPGGTIEGFTDRPSVRPGESLNVRIRSSDGPVIVTAYRFGHYAGVGSRKVWTSQPVTSVTQPAATYTAATRSWSASNWSPSLTLDTTDWPPGNYVLHLAPSRDPLAKGGLIPLTIRTPTMRGAVVLINANTTWAAYNHWGGTSLYSGKTGYADRGYAASLDRPIDFGAGTGDLIANERPLVMLAEELGLSLGYATNSDMQADPHLLDGATAVISLGHDEYYSQAMRDILVRARDSGTNIAFLGANAIYRQIRFEPTPLGSERLVINYKDGSLDPIMATNPKANTGSWRSPPFSRPESDLTGVYYQCNPVKAPMVVADASSWVLAGTGLKVGDKLAGLVGSEYDQVTPSAPTPRPIEVLFHSPVTCKGDAQFSDVAYYTTSSGAGVFASGTSSWVCGIQADCSEHGKDPGIARTMRTMTVNLLTTFAEGPAGRSHPAMDNLDALNISTRTIHDRK</sequence>
<protein>
    <recommendedName>
        <fullName evidence="2">N,N-dimethylformamidase beta subunit-like C-terminal domain-containing protein</fullName>
    </recommendedName>
</protein>